<evidence type="ECO:0000256" key="3">
    <source>
        <dbReference type="ARBA" id="ARBA00023136"/>
    </source>
</evidence>
<protein>
    <submittedName>
        <fullName evidence="5">Outer membrane protein assembly factor</fullName>
    </submittedName>
</protein>
<sequence length="622" mass="67070">MIAALVPLDSASAFEIFGFHLFGGGDKTPPPPDAVTYSVDLEVIGDDSIRKTLLNASTLEEEKGEPSPGSAALLSRARADYQHLLAALYTTGHYGGTISITVDGREAANTPIDAELGDSAEVKITVASGPQYHFDDVTIVNRPGPIPDDHTVPQTPEELGLVDGAPALSGVILASESSLVGRWREKGHPKAAIEQRTVTAYNDRDRVGVDIVVAPGRSAVFGGTTVTGTSRMDPGFVAWYAGIVPGEPFDPDDLERARDQLRRLDVFQASRIIEGEEILPDGSLPIEISVAERKRRVFGFGAKYSTIDGVGLEGYWRHRNLFGRAEKLGVEARVGGIDAEDPDQYNYRLAVNFLKPGVFTPYTDFASTLYAEQERPDTYRSRAVGLKAGLSHRIGRRLTLEGYGLIEASTIDETTVGDGDFLWFGLPAAVRYDGSDNALNPTRGFRVNWQEQPFYEAGHGNFGFVSEVEGTVYRGFGGVRNDRVVLAGRVALGSIYGPPLDDVPANRLFFAGGGGSIRGYPYRGVGPINKKGDVIGGRSYFVGSVEARVNVTQSIGVVPFMDFGNAFRSEFPDFSERLRFAVGAGLRYNTGLGPLRFDVAVPLDPIDGDPSVAFYIGIGQAF</sequence>
<keyword evidence="3" id="KW-0472">Membrane</keyword>
<dbReference type="Proteomes" id="UP000609531">
    <property type="component" value="Unassembled WGS sequence"/>
</dbReference>
<evidence type="ECO:0000313" key="5">
    <source>
        <dbReference type="EMBL" id="MBJ3778603.1"/>
    </source>
</evidence>
<evidence type="ECO:0000313" key="6">
    <source>
        <dbReference type="Proteomes" id="UP000609531"/>
    </source>
</evidence>
<evidence type="ECO:0000259" key="4">
    <source>
        <dbReference type="Pfam" id="PF01103"/>
    </source>
</evidence>
<organism evidence="5 6">
    <name type="scientific">Acuticoccus mangrovi</name>
    <dbReference type="NCBI Taxonomy" id="2796142"/>
    <lineage>
        <taxon>Bacteria</taxon>
        <taxon>Pseudomonadati</taxon>
        <taxon>Pseudomonadota</taxon>
        <taxon>Alphaproteobacteria</taxon>
        <taxon>Hyphomicrobiales</taxon>
        <taxon>Amorphaceae</taxon>
        <taxon>Acuticoccus</taxon>
    </lineage>
</organism>
<dbReference type="Gene3D" id="3.10.20.310">
    <property type="entry name" value="membrane protein fhac"/>
    <property type="match status" value="1"/>
</dbReference>
<accession>A0A934MIB9</accession>
<dbReference type="RefSeq" id="WP_198884508.1">
    <property type="nucleotide sequence ID" value="NZ_JAEKJA010000032.1"/>
</dbReference>
<dbReference type="InterPro" id="IPR039910">
    <property type="entry name" value="D15-like"/>
</dbReference>
<dbReference type="PANTHER" id="PTHR12815">
    <property type="entry name" value="SORTING AND ASSEMBLY MACHINERY SAMM50 PROTEIN FAMILY MEMBER"/>
    <property type="match status" value="1"/>
</dbReference>
<dbReference type="EMBL" id="JAEKJA010000032">
    <property type="protein sequence ID" value="MBJ3778603.1"/>
    <property type="molecule type" value="Genomic_DNA"/>
</dbReference>
<comment type="subcellular location">
    <subcellularLocation>
        <location evidence="1">Membrane</location>
    </subcellularLocation>
</comment>
<keyword evidence="2" id="KW-1134">Transmembrane beta strand</keyword>
<evidence type="ECO:0000256" key="2">
    <source>
        <dbReference type="ARBA" id="ARBA00022452"/>
    </source>
</evidence>
<dbReference type="PANTHER" id="PTHR12815:SF42">
    <property type="entry name" value="BACTERIAL SURFACE ANTIGEN (D15) DOMAIN-CONTAINING PROTEIN"/>
    <property type="match status" value="1"/>
</dbReference>
<keyword evidence="6" id="KW-1185">Reference proteome</keyword>
<evidence type="ECO:0000256" key="1">
    <source>
        <dbReference type="ARBA" id="ARBA00004370"/>
    </source>
</evidence>
<keyword evidence="2" id="KW-0812">Transmembrane</keyword>
<feature type="domain" description="Bacterial surface antigen (D15)" evidence="4">
    <location>
        <begin position="320"/>
        <end position="622"/>
    </location>
</feature>
<proteinExistence type="predicted"/>
<comment type="caution">
    <text evidence="5">The sequence shown here is derived from an EMBL/GenBank/DDBJ whole genome shotgun (WGS) entry which is preliminary data.</text>
</comment>
<dbReference type="InterPro" id="IPR000184">
    <property type="entry name" value="Bac_surfAg_D15"/>
</dbReference>
<dbReference type="GO" id="GO:0019867">
    <property type="term" value="C:outer membrane"/>
    <property type="evidence" value="ECO:0007669"/>
    <property type="project" value="InterPro"/>
</dbReference>
<dbReference type="AlphaFoldDB" id="A0A934MIB9"/>
<dbReference type="Gene3D" id="2.40.160.50">
    <property type="entry name" value="membrane protein fhac: a member of the omp85/tpsb transporter family"/>
    <property type="match status" value="1"/>
</dbReference>
<dbReference type="Pfam" id="PF01103">
    <property type="entry name" value="Omp85"/>
    <property type="match status" value="1"/>
</dbReference>
<name>A0A934MIB9_9HYPH</name>
<gene>
    <name evidence="5" type="ORF">JCR33_23075</name>
</gene>
<reference evidence="5" key="1">
    <citation type="submission" date="2020-12" db="EMBL/GenBank/DDBJ databases">
        <title>Bacterial taxonomy.</title>
        <authorList>
            <person name="Pan X."/>
        </authorList>
    </citation>
    <scope>NUCLEOTIDE SEQUENCE</scope>
    <source>
        <strain evidence="5">B2012</strain>
    </source>
</reference>